<feature type="transmembrane region" description="Helical" evidence="9">
    <location>
        <begin position="134"/>
        <end position="155"/>
    </location>
</feature>
<reference evidence="11 12" key="1">
    <citation type="journal article" date="2018" name="Sci. Adv.">
        <title>Multi-heme cytochromes provide a pathway for survival in energy-limited environments.</title>
        <authorList>
            <person name="Deng X."/>
            <person name="Dohmae N."/>
            <person name="Nealson K.H."/>
            <person name="Hashimoto K."/>
            <person name="Okamoto A."/>
        </authorList>
    </citation>
    <scope>NUCLEOTIDE SEQUENCE [LARGE SCALE GENOMIC DNA]</scope>
    <source>
        <strain evidence="11 12">IS5</strain>
    </source>
</reference>
<evidence type="ECO:0000256" key="4">
    <source>
        <dbReference type="ARBA" id="ARBA00022519"/>
    </source>
</evidence>
<sequence length="163" mass="17656">MDILCRQAARLSHTLNSLCQVLLMLLGAGMVLVIGLQVFFRYALNDSLFWSEELGRMFLVWLTFIGATVAYRRGAHIGVDVVTSRLGSGTRRAVAVLTLTASLVFFVASAWGGWKLLGLLGFQTMPALGLSKQIPFAVVPFSFVVLTVHGLSLLLDELSGEGP</sequence>
<keyword evidence="5 9" id="KW-0812">Transmembrane</keyword>
<keyword evidence="4" id="KW-0997">Cell inner membrane</keyword>
<feature type="transmembrane region" description="Helical" evidence="9">
    <location>
        <begin position="21"/>
        <end position="42"/>
    </location>
</feature>
<dbReference type="InterPro" id="IPR007387">
    <property type="entry name" value="TRAP_DctQ"/>
</dbReference>
<organism evidence="11 12">
    <name type="scientific">Desulfovibrio ferrophilus</name>
    <dbReference type="NCBI Taxonomy" id="241368"/>
    <lineage>
        <taxon>Bacteria</taxon>
        <taxon>Pseudomonadati</taxon>
        <taxon>Thermodesulfobacteriota</taxon>
        <taxon>Desulfovibrionia</taxon>
        <taxon>Desulfovibrionales</taxon>
        <taxon>Desulfovibrionaceae</taxon>
        <taxon>Desulfovibrio</taxon>
    </lineage>
</organism>
<dbReference type="EMBL" id="AP017378">
    <property type="protein sequence ID" value="BBD06741.1"/>
    <property type="molecule type" value="Genomic_DNA"/>
</dbReference>
<evidence type="ECO:0000256" key="7">
    <source>
        <dbReference type="ARBA" id="ARBA00023136"/>
    </source>
</evidence>
<evidence type="ECO:0000313" key="12">
    <source>
        <dbReference type="Proteomes" id="UP000269883"/>
    </source>
</evidence>
<keyword evidence="2" id="KW-0813">Transport</keyword>
<evidence type="ECO:0000259" key="10">
    <source>
        <dbReference type="Pfam" id="PF04290"/>
    </source>
</evidence>
<comment type="similarity">
    <text evidence="8">Belongs to the TRAP transporter small permease family.</text>
</comment>
<dbReference type="KEGG" id="dfl:DFE_0015"/>
<keyword evidence="6 9" id="KW-1133">Transmembrane helix</keyword>
<protein>
    <submittedName>
        <fullName evidence="11">DctQ, TRAP-type C4-dicarboxylate transport system</fullName>
    </submittedName>
</protein>
<evidence type="ECO:0000256" key="3">
    <source>
        <dbReference type="ARBA" id="ARBA00022475"/>
    </source>
</evidence>
<evidence type="ECO:0000256" key="9">
    <source>
        <dbReference type="SAM" id="Phobius"/>
    </source>
</evidence>
<keyword evidence="3" id="KW-1003">Cell membrane</keyword>
<dbReference type="PANTHER" id="PTHR35011">
    <property type="entry name" value="2,3-DIKETO-L-GULONATE TRAP TRANSPORTER SMALL PERMEASE PROTEIN YIAM"/>
    <property type="match status" value="1"/>
</dbReference>
<feature type="domain" description="Tripartite ATP-independent periplasmic transporters DctQ component" evidence="10">
    <location>
        <begin position="30"/>
        <end position="157"/>
    </location>
</feature>
<dbReference type="Pfam" id="PF04290">
    <property type="entry name" value="DctQ"/>
    <property type="match status" value="1"/>
</dbReference>
<dbReference type="GO" id="GO:0015740">
    <property type="term" value="P:C4-dicarboxylate transport"/>
    <property type="evidence" value="ECO:0007669"/>
    <property type="project" value="TreeGrafter"/>
</dbReference>
<accession>A0A2Z6AU38</accession>
<name>A0A2Z6AU38_9BACT</name>
<evidence type="ECO:0000256" key="8">
    <source>
        <dbReference type="ARBA" id="ARBA00038436"/>
    </source>
</evidence>
<evidence type="ECO:0000313" key="11">
    <source>
        <dbReference type="EMBL" id="BBD06741.1"/>
    </source>
</evidence>
<feature type="transmembrane region" description="Helical" evidence="9">
    <location>
        <begin position="54"/>
        <end position="72"/>
    </location>
</feature>
<dbReference type="GO" id="GO:0005886">
    <property type="term" value="C:plasma membrane"/>
    <property type="evidence" value="ECO:0007669"/>
    <property type="project" value="UniProtKB-SubCell"/>
</dbReference>
<dbReference type="OrthoDB" id="5454104at2"/>
<dbReference type="AlphaFoldDB" id="A0A2Z6AU38"/>
<dbReference type="Proteomes" id="UP000269883">
    <property type="component" value="Chromosome"/>
</dbReference>
<evidence type="ECO:0000256" key="6">
    <source>
        <dbReference type="ARBA" id="ARBA00022989"/>
    </source>
</evidence>
<evidence type="ECO:0000256" key="1">
    <source>
        <dbReference type="ARBA" id="ARBA00004429"/>
    </source>
</evidence>
<keyword evidence="12" id="KW-1185">Reference proteome</keyword>
<keyword evidence="7 9" id="KW-0472">Membrane</keyword>
<dbReference type="PANTHER" id="PTHR35011:SF2">
    <property type="entry name" value="2,3-DIKETO-L-GULONATE TRAP TRANSPORTER SMALL PERMEASE PROTEIN YIAM"/>
    <property type="match status" value="1"/>
</dbReference>
<proteinExistence type="inferred from homology"/>
<evidence type="ECO:0000256" key="2">
    <source>
        <dbReference type="ARBA" id="ARBA00022448"/>
    </source>
</evidence>
<gene>
    <name evidence="11" type="primary">dctQ</name>
    <name evidence="11" type="ORF">DFE_0015</name>
</gene>
<evidence type="ECO:0000256" key="5">
    <source>
        <dbReference type="ARBA" id="ARBA00022692"/>
    </source>
</evidence>
<comment type="subcellular location">
    <subcellularLocation>
        <location evidence="1">Cell inner membrane</location>
        <topology evidence="1">Multi-pass membrane protein</topology>
    </subcellularLocation>
</comment>
<dbReference type="InterPro" id="IPR055348">
    <property type="entry name" value="DctQ"/>
</dbReference>
<feature type="transmembrane region" description="Helical" evidence="9">
    <location>
        <begin position="93"/>
        <end position="114"/>
    </location>
</feature>
<dbReference type="GO" id="GO:0022857">
    <property type="term" value="F:transmembrane transporter activity"/>
    <property type="evidence" value="ECO:0007669"/>
    <property type="project" value="TreeGrafter"/>
</dbReference>